<comment type="caution">
    <text evidence="2">The sequence shown here is derived from an EMBL/GenBank/DDBJ whole genome shotgun (WGS) entry which is preliminary data.</text>
</comment>
<name>A0ABU4ET06_WILMA</name>
<keyword evidence="1" id="KW-0812">Transmembrane</keyword>
<evidence type="ECO:0000256" key="1">
    <source>
        <dbReference type="SAM" id="Phobius"/>
    </source>
</evidence>
<dbReference type="RefSeq" id="WP_317712327.1">
    <property type="nucleotide sequence ID" value="NZ_JAWLUM010000001.1"/>
</dbReference>
<feature type="transmembrane region" description="Helical" evidence="1">
    <location>
        <begin position="79"/>
        <end position="97"/>
    </location>
</feature>
<gene>
    <name evidence="2" type="ORF">R4198_05080</name>
</gene>
<dbReference type="EMBL" id="JAWLUM010000001">
    <property type="protein sequence ID" value="MDV7133061.1"/>
    <property type="molecule type" value="Genomic_DNA"/>
</dbReference>
<dbReference type="Proteomes" id="UP001185792">
    <property type="component" value="Unassembled WGS sequence"/>
</dbReference>
<proteinExistence type="predicted"/>
<keyword evidence="1" id="KW-0472">Membrane</keyword>
<feature type="transmembrane region" description="Helical" evidence="1">
    <location>
        <begin position="102"/>
        <end position="122"/>
    </location>
</feature>
<keyword evidence="1" id="KW-1133">Transmembrane helix</keyword>
<evidence type="ECO:0000313" key="2">
    <source>
        <dbReference type="EMBL" id="MDV7133061.1"/>
    </source>
</evidence>
<feature type="transmembrane region" description="Helical" evidence="1">
    <location>
        <begin position="134"/>
        <end position="151"/>
    </location>
</feature>
<sequence length="170" mass="17903">MTRHRAFSPARILGHGAWWIFVVATLFAGGITWTGVDRYVPFVPVLHGSGWIDIPSTDAPVVIVDFAGTVHDPGVDPEIVSVVAFMVVLIAATVEAISVRQVLPGMLTVAAPCLALGLLLLATPGVLQSVSLDTLATMGIVLIAVAVREVWARRFAPSPSTLPPNSMDTA</sequence>
<evidence type="ECO:0000313" key="3">
    <source>
        <dbReference type="Proteomes" id="UP001185792"/>
    </source>
</evidence>
<feature type="transmembrane region" description="Helical" evidence="1">
    <location>
        <begin position="12"/>
        <end position="36"/>
    </location>
</feature>
<accession>A0ABU4ET06</accession>
<organism evidence="2 3">
    <name type="scientific">Williamsia marianensis</name>
    <dbReference type="NCBI Taxonomy" id="85044"/>
    <lineage>
        <taxon>Bacteria</taxon>
        <taxon>Bacillati</taxon>
        <taxon>Actinomycetota</taxon>
        <taxon>Actinomycetes</taxon>
        <taxon>Mycobacteriales</taxon>
        <taxon>Nocardiaceae</taxon>
        <taxon>Williamsia</taxon>
    </lineage>
</organism>
<reference evidence="2 3" key="1">
    <citation type="submission" date="2023-10" db="EMBL/GenBank/DDBJ databases">
        <title>Development of a sustainable strategy for remediation of hydrocarbon-contaminated territories based on the waste exchange concept.</title>
        <authorList>
            <person name="Krivoruchko A."/>
        </authorList>
    </citation>
    <scope>NUCLEOTIDE SEQUENCE [LARGE SCALE GENOMIC DNA]</scope>
    <source>
        <strain evidence="2 3">IEGM 1236</strain>
    </source>
</reference>
<protein>
    <submittedName>
        <fullName evidence="2">Uncharacterized protein</fullName>
    </submittedName>
</protein>
<keyword evidence="3" id="KW-1185">Reference proteome</keyword>